<evidence type="ECO:0000256" key="3">
    <source>
        <dbReference type="ARBA" id="ARBA00022741"/>
    </source>
</evidence>
<dbReference type="Gene3D" id="3.40.50.300">
    <property type="entry name" value="P-loop containing nucleotide triphosphate hydrolases"/>
    <property type="match status" value="1"/>
</dbReference>
<organism evidence="6 7">
    <name type="scientific">Gottfriedia endophytica</name>
    <dbReference type="NCBI Taxonomy" id="2820819"/>
    <lineage>
        <taxon>Bacteria</taxon>
        <taxon>Bacillati</taxon>
        <taxon>Bacillota</taxon>
        <taxon>Bacilli</taxon>
        <taxon>Bacillales</taxon>
        <taxon>Bacillaceae</taxon>
        <taxon>Gottfriedia</taxon>
    </lineage>
</organism>
<comment type="similarity">
    <text evidence="1">Belongs to the ABC transporter superfamily.</text>
</comment>
<evidence type="ECO:0000259" key="5">
    <source>
        <dbReference type="PROSITE" id="PS50893"/>
    </source>
</evidence>
<accession>A0A940SKA7</accession>
<comment type="caution">
    <text evidence="6">The sequence shown here is derived from an EMBL/GenBank/DDBJ whole genome shotgun (WGS) entry which is preliminary data.</text>
</comment>
<protein>
    <submittedName>
        <fullName evidence="6">ATP-binding cassette domain-containing protein</fullName>
    </submittedName>
</protein>
<sequence length="247" mass="27215">MNNISAVKVENLTKTFDGHEVIKNCNMNVRKGTIYGFLGANGAGKTTVFKMLSGLLTPTMGKAQVLGMDVNSDRGEILRNIGTIIETPIFYEHLSASENLEIHLAYMNANNSEIDSVLTKVGLNNTGKQPVSKFSLGMRQRLAIARALIHKPKLLILDEPINGLDPMGIREMRELFLDLVKNENMTILISSHILSEIEHIADTIGVIVNGTVIREVSLTEVKAECPTGLEDYFLDIMTGRIGNVKTY</sequence>
<dbReference type="GO" id="GO:0005524">
    <property type="term" value="F:ATP binding"/>
    <property type="evidence" value="ECO:0007669"/>
    <property type="project" value="UniProtKB-KW"/>
</dbReference>
<dbReference type="RefSeq" id="WP_209407219.1">
    <property type="nucleotide sequence ID" value="NZ_JAGIYQ010000016.1"/>
</dbReference>
<dbReference type="PANTHER" id="PTHR43335">
    <property type="entry name" value="ABC TRANSPORTER, ATP-BINDING PROTEIN"/>
    <property type="match status" value="1"/>
</dbReference>
<dbReference type="AlphaFoldDB" id="A0A940SKA7"/>
<dbReference type="PANTHER" id="PTHR43335:SF8">
    <property type="entry name" value="ABC TRANSPORTER, ATP-BINDING PROTEIN"/>
    <property type="match status" value="1"/>
</dbReference>
<dbReference type="InterPro" id="IPR003593">
    <property type="entry name" value="AAA+_ATPase"/>
</dbReference>
<proteinExistence type="inferred from homology"/>
<keyword evidence="4 6" id="KW-0067">ATP-binding</keyword>
<keyword evidence="7" id="KW-1185">Reference proteome</keyword>
<dbReference type="SMART" id="SM00382">
    <property type="entry name" value="AAA"/>
    <property type="match status" value="1"/>
</dbReference>
<dbReference type="SUPFAM" id="SSF52540">
    <property type="entry name" value="P-loop containing nucleoside triphosphate hydrolases"/>
    <property type="match status" value="1"/>
</dbReference>
<reference evidence="6" key="1">
    <citation type="submission" date="2021-04" db="EMBL/GenBank/DDBJ databases">
        <title>Genome seq and assembly of Bacillus sp.</title>
        <authorList>
            <person name="Chhetri G."/>
        </authorList>
    </citation>
    <scope>NUCLEOTIDE SEQUENCE</scope>
    <source>
        <strain evidence="6">RG28</strain>
    </source>
</reference>
<dbReference type="PROSITE" id="PS50893">
    <property type="entry name" value="ABC_TRANSPORTER_2"/>
    <property type="match status" value="1"/>
</dbReference>
<dbReference type="EMBL" id="JAGIYQ010000016">
    <property type="protein sequence ID" value="MBP0726875.1"/>
    <property type="molecule type" value="Genomic_DNA"/>
</dbReference>
<dbReference type="PROSITE" id="PS00211">
    <property type="entry name" value="ABC_TRANSPORTER_1"/>
    <property type="match status" value="1"/>
</dbReference>
<name>A0A940SKA7_9BACI</name>
<gene>
    <name evidence="6" type="ORF">J5Y03_17090</name>
</gene>
<evidence type="ECO:0000256" key="1">
    <source>
        <dbReference type="ARBA" id="ARBA00005417"/>
    </source>
</evidence>
<evidence type="ECO:0000313" key="7">
    <source>
        <dbReference type="Proteomes" id="UP000682134"/>
    </source>
</evidence>
<dbReference type="InterPro" id="IPR027417">
    <property type="entry name" value="P-loop_NTPase"/>
</dbReference>
<dbReference type="GO" id="GO:0016887">
    <property type="term" value="F:ATP hydrolysis activity"/>
    <property type="evidence" value="ECO:0007669"/>
    <property type="project" value="InterPro"/>
</dbReference>
<evidence type="ECO:0000256" key="2">
    <source>
        <dbReference type="ARBA" id="ARBA00022448"/>
    </source>
</evidence>
<dbReference type="InterPro" id="IPR003439">
    <property type="entry name" value="ABC_transporter-like_ATP-bd"/>
</dbReference>
<evidence type="ECO:0000313" key="6">
    <source>
        <dbReference type="EMBL" id="MBP0726875.1"/>
    </source>
</evidence>
<keyword evidence="3" id="KW-0547">Nucleotide-binding</keyword>
<dbReference type="Pfam" id="PF00005">
    <property type="entry name" value="ABC_tran"/>
    <property type="match status" value="1"/>
</dbReference>
<evidence type="ECO:0000256" key="4">
    <source>
        <dbReference type="ARBA" id="ARBA00022840"/>
    </source>
</evidence>
<feature type="domain" description="ABC transporter" evidence="5">
    <location>
        <begin position="7"/>
        <end position="234"/>
    </location>
</feature>
<keyword evidence="2" id="KW-0813">Transport</keyword>
<dbReference type="Proteomes" id="UP000682134">
    <property type="component" value="Unassembled WGS sequence"/>
</dbReference>
<dbReference type="InterPro" id="IPR017871">
    <property type="entry name" value="ABC_transporter-like_CS"/>
</dbReference>